<dbReference type="SUPFAM" id="SSF53098">
    <property type="entry name" value="Ribonuclease H-like"/>
    <property type="match status" value="1"/>
</dbReference>
<name>A0ABQ4XFF4_9ASTR</name>
<dbReference type="PANTHER" id="PTHR11439:SF495">
    <property type="entry name" value="REVERSE TRANSCRIPTASE, RNA-DEPENDENT DNA POLYMERASE-RELATED"/>
    <property type="match status" value="1"/>
</dbReference>
<dbReference type="PANTHER" id="PTHR11439">
    <property type="entry name" value="GAG-POL-RELATED RETROTRANSPOSON"/>
    <property type="match status" value="1"/>
</dbReference>
<gene>
    <name evidence="2" type="ORF">Tco_0678500</name>
</gene>
<reference evidence="2" key="2">
    <citation type="submission" date="2022-01" db="EMBL/GenBank/DDBJ databases">
        <authorList>
            <person name="Yamashiro T."/>
            <person name="Shiraishi A."/>
            <person name="Satake H."/>
            <person name="Nakayama K."/>
        </authorList>
    </citation>
    <scope>NUCLEOTIDE SEQUENCE</scope>
</reference>
<dbReference type="InterPro" id="IPR012337">
    <property type="entry name" value="RNaseH-like_sf"/>
</dbReference>
<reference evidence="2" key="1">
    <citation type="journal article" date="2022" name="Int. J. Mol. Sci.">
        <title>Draft Genome of Tanacetum Coccineum: Genomic Comparison of Closely Related Tanacetum-Family Plants.</title>
        <authorList>
            <person name="Yamashiro T."/>
            <person name="Shiraishi A."/>
            <person name="Nakayama K."/>
            <person name="Satake H."/>
        </authorList>
    </citation>
    <scope>NUCLEOTIDE SEQUENCE</scope>
</reference>
<keyword evidence="3" id="KW-1185">Reference proteome</keyword>
<evidence type="ECO:0000256" key="1">
    <source>
        <dbReference type="SAM" id="MobiDB-lite"/>
    </source>
</evidence>
<comment type="caution">
    <text evidence="2">The sequence shown here is derived from an EMBL/GenBank/DDBJ whole genome shotgun (WGS) entry which is preliminary data.</text>
</comment>
<dbReference type="EMBL" id="BQNB010009467">
    <property type="protein sequence ID" value="GJS63936.1"/>
    <property type="molecule type" value="Genomic_DNA"/>
</dbReference>
<dbReference type="Proteomes" id="UP001151760">
    <property type="component" value="Unassembled WGS sequence"/>
</dbReference>
<organism evidence="2 3">
    <name type="scientific">Tanacetum coccineum</name>
    <dbReference type="NCBI Taxonomy" id="301880"/>
    <lineage>
        <taxon>Eukaryota</taxon>
        <taxon>Viridiplantae</taxon>
        <taxon>Streptophyta</taxon>
        <taxon>Embryophyta</taxon>
        <taxon>Tracheophyta</taxon>
        <taxon>Spermatophyta</taxon>
        <taxon>Magnoliopsida</taxon>
        <taxon>eudicotyledons</taxon>
        <taxon>Gunneridae</taxon>
        <taxon>Pentapetalae</taxon>
        <taxon>asterids</taxon>
        <taxon>campanulids</taxon>
        <taxon>Asterales</taxon>
        <taxon>Asteraceae</taxon>
        <taxon>Asteroideae</taxon>
        <taxon>Anthemideae</taxon>
        <taxon>Anthemidinae</taxon>
        <taxon>Tanacetum</taxon>
    </lineage>
</organism>
<feature type="region of interest" description="Disordered" evidence="1">
    <location>
        <begin position="273"/>
        <end position="312"/>
    </location>
</feature>
<sequence>MSLNYIREVSKFTQSLNNLLESQVINKFKNGLGYNVTSSTIASPAVESFVNSSEMLENQKNNKSKSDKGYRAVPLPFTGNFMPCKPDLTFMNKIVKIEPKTVRKNSFRPLVIEDLNSNDESEVEIIPQDKTVSSSTEKVKRPVWNNSRRVNHKNFANKMTHPHPNRRFVPQAILTRFGKINTAGASVNTAGVSVNTVVRQVKTAGSKPTVNHPRPISNAYKKGYSQVTRPFNKGVKRKFMFSRTPQQNGVAERRNRTLIEAARTIIHPIPITQPEPLISQDPKVGEEDAEEKPTKMDESGASYKHGKDDQATRSEFERLLQQEKHTENPNRCNSINTVSTPVSITGPSFTNDDPSSLVNAAEASNAFKEHLFERFSPFKNTFTLPPVSNVTLMDDARIFGNAYDDEDVGAEADLNKLETTLNVSPIPTTKIGKDHPKVQIIGDFKSAIQTRRMTKNFLMNMSWIEAIRLFLAYASFMGFIVYQMDVKSSSYMDTNKRGVQHKKDGIFISQDKYVAEVLKKFDFATVKTASTPMEPNKALIKDEEADSVDVHLYRSMIGSLIYLKGQPKLGLWYPKDSPFDLEAFSNSDYAGASLDRKSTTGRVLNILARGAMEFKNQMLDMNY</sequence>
<evidence type="ECO:0000313" key="2">
    <source>
        <dbReference type="EMBL" id="GJS63936.1"/>
    </source>
</evidence>
<protein>
    <submittedName>
        <fullName evidence="2">Ribonuclease H-like domain-containing protein</fullName>
    </submittedName>
</protein>
<proteinExistence type="predicted"/>
<dbReference type="Gene3D" id="3.30.420.10">
    <property type="entry name" value="Ribonuclease H-like superfamily/Ribonuclease H"/>
    <property type="match status" value="1"/>
</dbReference>
<feature type="compositionally biased region" description="Basic and acidic residues" evidence="1">
    <location>
        <begin position="283"/>
        <end position="298"/>
    </location>
</feature>
<dbReference type="InterPro" id="IPR036397">
    <property type="entry name" value="RNaseH_sf"/>
</dbReference>
<evidence type="ECO:0000313" key="3">
    <source>
        <dbReference type="Proteomes" id="UP001151760"/>
    </source>
</evidence>
<accession>A0ABQ4XFF4</accession>